<name>A0A8J5GML9_ZINOF</name>
<comment type="caution">
    <text evidence="5">The sequence shown here is derived from an EMBL/GenBank/DDBJ whole genome shotgun (WGS) entry which is preliminary data.</text>
</comment>
<sequence>MLRNRTSAAARWAPRDYAVAFSTPQWLPSTVLGSTPTRAGPEPPRKVITIMGRELEVVEFRTPQHPLAGSNNWGGDSPLLSRHIPRESLMTTTYRRCEGASRADGYASAPDGCSWDGDALFSPTTAAEVARGKVTVRISSMETKLQQTATDSHKAEIDTRAPFESVKAAVSLFGEVAFTSDRSTVRKPNPPSIERILAKETQLHLAKKELNNYEEQINNAETTRIQALAELERLKRTVEELTNKLNAINESKESALKATEAAKIQTKKLEDVNLVENIGKDRNWEQEYDNAREQYEVAITELDAAKQELRRIKKEFETSMEAKVTALQQEAEAKKFLDANNDKVLQLTKEISAAQESLMQVKLATDQAQQEELKIRAEKDAARQSYKQALEEAQKKLACLKSEFNAEDKKNLEVKLAETNAEVAAVQKDLEDARTSDLELVTAVTAELDGAKDMLQKFAEEENSLRSLVESLKIELEAVRNEHADLKKKDAETESAVSNLHLKLQKCKAELEAAMVAESKATSASDDLVSTLQQLSSEAQNALEEAEEMKKSAEELRVEAEIARMSLDEAEKKLQVDLKDAEKAKAAETTALDLIKDLSEKTTVARASTSDSGSNITVSKEEYASLNRRVEESEKLTEMKVAAAVAQADAVRASENEAIKKLEAARKEMEDMETATVEVLKRAEMAEAAKRAVEGELRRWREKEQKRVTETTSRILSETQMSTETLPPKPLVHSSKIVEKAEVNHNVMRPSISKKSLLPNFSGMFNRKKSHFDGGSPSRLPEEKLV</sequence>
<dbReference type="InterPro" id="IPR008545">
    <property type="entry name" value="Web"/>
</dbReference>
<accession>A0A8J5GML9</accession>
<evidence type="ECO:0000313" key="6">
    <source>
        <dbReference type="Proteomes" id="UP000734854"/>
    </source>
</evidence>
<dbReference type="PANTHER" id="PTHR32054:SF3">
    <property type="entry name" value="HEAVY CHAIN, PUTATIVE, EXPRESSED-RELATED"/>
    <property type="match status" value="1"/>
</dbReference>
<evidence type="ECO:0000256" key="3">
    <source>
        <dbReference type="SAM" id="Coils"/>
    </source>
</evidence>
<keyword evidence="2 3" id="KW-0175">Coiled coil</keyword>
<gene>
    <name evidence="5" type="ORF">ZIOFF_032329</name>
</gene>
<proteinExistence type="inferred from homology"/>
<evidence type="ECO:0000256" key="2">
    <source>
        <dbReference type="ARBA" id="ARBA00023054"/>
    </source>
</evidence>
<dbReference type="EMBL" id="JACMSC010000009">
    <property type="protein sequence ID" value="KAG6506995.1"/>
    <property type="molecule type" value="Genomic_DNA"/>
</dbReference>
<dbReference type="GO" id="GO:0009903">
    <property type="term" value="P:chloroplast avoidance movement"/>
    <property type="evidence" value="ECO:0007669"/>
    <property type="project" value="TreeGrafter"/>
</dbReference>
<evidence type="ECO:0000256" key="4">
    <source>
        <dbReference type="SAM" id="MobiDB-lite"/>
    </source>
</evidence>
<evidence type="ECO:0000313" key="5">
    <source>
        <dbReference type="EMBL" id="KAG6506995.1"/>
    </source>
</evidence>
<comment type="similarity">
    <text evidence="1">Belongs to the WEB family.</text>
</comment>
<dbReference type="AlphaFoldDB" id="A0A8J5GML9"/>
<feature type="coiled-coil region" evidence="3">
    <location>
        <begin position="525"/>
        <end position="587"/>
    </location>
</feature>
<reference evidence="5 6" key="1">
    <citation type="submission" date="2020-08" db="EMBL/GenBank/DDBJ databases">
        <title>Plant Genome Project.</title>
        <authorList>
            <person name="Zhang R.-G."/>
        </authorList>
    </citation>
    <scope>NUCLEOTIDE SEQUENCE [LARGE SCALE GENOMIC DNA]</scope>
    <source>
        <tissue evidence="5">Rhizome</tissue>
    </source>
</reference>
<protein>
    <recommendedName>
        <fullName evidence="7">WEB family protein</fullName>
    </recommendedName>
</protein>
<dbReference type="PANTHER" id="PTHR32054">
    <property type="entry name" value="HEAVY CHAIN, PUTATIVE, EXPRESSED-RELATED-RELATED"/>
    <property type="match status" value="1"/>
</dbReference>
<evidence type="ECO:0008006" key="7">
    <source>
        <dbReference type="Google" id="ProtNLM"/>
    </source>
</evidence>
<organism evidence="5 6">
    <name type="scientific">Zingiber officinale</name>
    <name type="common">Ginger</name>
    <name type="synonym">Amomum zingiber</name>
    <dbReference type="NCBI Taxonomy" id="94328"/>
    <lineage>
        <taxon>Eukaryota</taxon>
        <taxon>Viridiplantae</taxon>
        <taxon>Streptophyta</taxon>
        <taxon>Embryophyta</taxon>
        <taxon>Tracheophyta</taxon>
        <taxon>Spermatophyta</taxon>
        <taxon>Magnoliopsida</taxon>
        <taxon>Liliopsida</taxon>
        <taxon>Zingiberales</taxon>
        <taxon>Zingiberaceae</taxon>
        <taxon>Zingiber</taxon>
    </lineage>
</organism>
<dbReference type="GO" id="GO:0009904">
    <property type="term" value="P:chloroplast accumulation movement"/>
    <property type="evidence" value="ECO:0007669"/>
    <property type="project" value="TreeGrafter"/>
</dbReference>
<evidence type="ECO:0000256" key="1">
    <source>
        <dbReference type="ARBA" id="ARBA00005485"/>
    </source>
</evidence>
<dbReference type="Pfam" id="PF05701">
    <property type="entry name" value="WEMBL"/>
    <property type="match status" value="1"/>
</dbReference>
<keyword evidence="6" id="KW-1185">Reference proteome</keyword>
<feature type="region of interest" description="Disordered" evidence="4">
    <location>
        <begin position="766"/>
        <end position="786"/>
    </location>
</feature>
<dbReference type="Proteomes" id="UP000734854">
    <property type="component" value="Unassembled WGS sequence"/>
</dbReference>
<feature type="coiled-coil region" evidence="3">
    <location>
        <begin position="376"/>
        <end position="496"/>
    </location>
</feature>
<feature type="coiled-coil region" evidence="3">
    <location>
        <begin position="196"/>
        <end position="322"/>
    </location>
</feature>
<dbReference type="GO" id="GO:0005829">
    <property type="term" value="C:cytosol"/>
    <property type="evidence" value="ECO:0007669"/>
    <property type="project" value="TreeGrafter"/>
</dbReference>
<feature type="coiled-coil region" evidence="3">
    <location>
        <begin position="616"/>
        <end position="703"/>
    </location>
</feature>